<proteinExistence type="predicted"/>
<evidence type="ECO:0000313" key="4">
    <source>
        <dbReference type="Proteomes" id="UP000232188"/>
    </source>
</evidence>
<sequence>MRKRFDSFSSYSQLPHCSMLFSSEVVVFLEKIYLHQEKSDSFQKWKEFSDRRSSIYETVFFFRRKGR</sequence>
<gene>
    <name evidence="2" type="ORF">CH376_09570</name>
    <name evidence="1" type="ORF">CH380_18945</name>
</gene>
<dbReference type="Proteomes" id="UP000232188">
    <property type="component" value="Unassembled WGS sequence"/>
</dbReference>
<accession>A0A2M9YJL1</accession>
<reference evidence="3 4" key="1">
    <citation type="submission" date="2017-07" db="EMBL/GenBank/DDBJ databases">
        <title>Leptospira spp. isolated from tropical soils.</title>
        <authorList>
            <person name="Thibeaux R."/>
            <person name="Iraola G."/>
            <person name="Ferres I."/>
            <person name="Bierque E."/>
            <person name="Girault D."/>
            <person name="Soupe-Gilbert M.-E."/>
            <person name="Picardeau M."/>
            <person name="Goarant C."/>
        </authorList>
    </citation>
    <scope>NUCLEOTIDE SEQUENCE [LARGE SCALE GENOMIC DNA]</scope>
    <source>
        <strain evidence="1 4">FH2-B-C1</strain>
        <strain evidence="2 3">FH2-B-D1</strain>
    </source>
</reference>
<evidence type="ECO:0000313" key="2">
    <source>
        <dbReference type="EMBL" id="PJZ62175.1"/>
    </source>
</evidence>
<dbReference type="AlphaFoldDB" id="A0A2M9YJL1"/>
<comment type="caution">
    <text evidence="1">The sequence shown here is derived from an EMBL/GenBank/DDBJ whole genome shotgun (WGS) entry which is preliminary data.</text>
</comment>
<name>A0A2M9YJL1_9LEPT</name>
<dbReference type="Proteomes" id="UP000232149">
    <property type="component" value="Unassembled WGS sequence"/>
</dbReference>
<organism evidence="1 4">
    <name type="scientific">Leptospira adleri</name>
    <dbReference type="NCBI Taxonomy" id="2023186"/>
    <lineage>
        <taxon>Bacteria</taxon>
        <taxon>Pseudomonadati</taxon>
        <taxon>Spirochaetota</taxon>
        <taxon>Spirochaetia</taxon>
        <taxon>Leptospirales</taxon>
        <taxon>Leptospiraceae</taxon>
        <taxon>Leptospira</taxon>
    </lineage>
</organism>
<dbReference type="EMBL" id="NPDV01000021">
    <property type="protein sequence ID" value="PJZ51690.1"/>
    <property type="molecule type" value="Genomic_DNA"/>
</dbReference>
<evidence type="ECO:0000313" key="1">
    <source>
        <dbReference type="EMBL" id="PJZ51690.1"/>
    </source>
</evidence>
<evidence type="ECO:0000313" key="3">
    <source>
        <dbReference type="Proteomes" id="UP000232149"/>
    </source>
</evidence>
<protein>
    <submittedName>
        <fullName evidence="1">Uncharacterized protein</fullName>
    </submittedName>
</protein>
<dbReference type="EMBL" id="NPDU01000020">
    <property type="protein sequence ID" value="PJZ62175.1"/>
    <property type="molecule type" value="Genomic_DNA"/>
</dbReference>
<keyword evidence="3" id="KW-1185">Reference proteome</keyword>